<proteinExistence type="predicted"/>
<accession>A0A0F9J8H7</accession>
<gene>
    <name evidence="1" type="ORF">LCGC14_1854750</name>
</gene>
<comment type="caution">
    <text evidence="1">The sequence shown here is derived from an EMBL/GenBank/DDBJ whole genome shotgun (WGS) entry which is preliminary data.</text>
</comment>
<organism evidence="1">
    <name type="scientific">marine sediment metagenome</name>
    <dbReference type="NCBI Taxonomy" id="412755"/>
    <lineage>
        <taxon>unclassified sequences</taxon>
        <taxon>metagenomes</taxon>
        <taxon>ecological metagenomes</taxon>
    </lineage>
</organism>
<name>A0A0F9J8H7_9ZZZZ</name>
<protein>
    <submittedName>
        <fullName evidence="1">Uncharacterized protein</fullName>
    </submittedName>
</protein>
<sequence length="87" mass="9961">TSPEANDAFSDYFWDAIMHIAHGKQDGVKVYKKRKLLCIVQVAANGYLVHYPGDRSIVYETGWTGDDKRFTPVSNQLRDDILELKED</sequence>
<reference evidence="1" key="1">
    <citation type="journal article" date="2015" name="Nature">
        <title>Complex archaea that bridge the gap between prokaryotes and eukaryotes.</title>
        <authorList>
            <person name="Spang A."/>
            <person name="Saw J.H."/>
            <person name="Jorgensen S.L."/>
            <person name="Zaremba-Niedzwiedzka K."/>
            <person name="Martijn J."/>
            <person name="Lind A.E."/>
            <person name="van Eijk R."/>
            <person name="Schleper C."/>
            <person name="Guy L."/>
            <person name="Ettema T.J."/>
        </authorList>
    </citation>
    <scope>NUCLEOTIDE SEQUENCE</scope>
</reference>
<evidence type="ECO:0000313" key="1">
    <source>
        <dbReference type="EMBL" id="KKL95417.1"/>
    </source>
</evidence>
<dbReference type="EMBL" id="LAZR01018681">
    <property type="protein sequence ID" value="KKL95417.1"/>
    <property type="molecule type" value="Genomic_DNA"/>
</dbReference>
<dbReference type="AlphaFoldDB" id="A0A0F9J8H7"/>
<feature type="non-terminal residue" evidence="1">
    <location>
        <position position="1"/>
    </location>
</feature>